<feature type="transmembrane region" description="Helical" evidence="8">
    <location>
        <begin position="178"/>
        <end position="200"/>
    </location>
</feature>
<sequence>MEYIYAFLWRIKWMCQKEMLSTLKDPSTRAILIVPVIVQSILFGYAATYNLEQVPYACVDQSHSRASVDFLAKLDGTKVFYRVETLLNANEIANVIDSGKALMVIHIEPDFASHLEEGERGNIQVITDGRNTMTASVASGYLNRIVDDFNRSWGGNLDAIRLETVTWYNPNLITRWNFLPGLMGLLSLIQVLLLSGLSVAREREQGTFDQLLVTPLSPAEILIGKAVPPLIVGLTQATIVLLICRFWFKIPMAGSIFPLYLTLIIFTLSCTGIGLSISAISSSMQQVMVYSFVLLLPMVLLSGLATPVHNMPYILQILTYADPLRFALESIRRIYLEGCTTVEIAFNFLPMLVVAVLTLPLAGWLFRNKLV</sequence>
<dbReference type="EMBL" id="FNZK01000019">
    <property type="protein sequence ID" value="SEJ84807.1"/>
    <property type="molecule type" value="Genomic_DNA"/>
</dbReference>
<evidence type="ECO:0000313" key="10">
    <source>
        <dbReference type="EMBL" id="SEJ84807.1"/>
    </source>
</evidence>
<dbReference type="Gene3D" id="3.40.1710.10">
    <property type="entry name" value="abc type-2 transporter like domain"/>
    <property type="match status" value="1"/>
</dbReference>
<dbReference type="InterPro" id="IPR047817">
    <property type="entry name" value="ABC2_TM_bact-type"/>
</dbReference>
<evidence type="ECO:0000256" key="5">
    <source>
        <dbReference type="ARBA" id="ARBA00022692"/>
    </source>
</evidence>
<keyword evidence="7 8" id="KW-0472">Membrane</keyword>
<evidence type="ECO:0000256" key="7">
    <source>
        <dbReference type="ARBA" id="ARBA00023136"/>
    </source>
</evidence>
<feature type="transmembrane region" description="Helical" evidence="8">
    <location>
        <begin position="344"/>
        <end position="366"/>
    </location>
</feature>
<keyword evidence="5 8" id="KW-0812">Transmembrane</keyword>
<dbReference type="GO" id="GO:0140359">
    <property type="term" value="F:ABC-type transporter activity"/>
    <property type="evidence" value="ECO:0007669"/>
    <property type="project" value="InterPro"/>
</dbReference>
<comment type="similarity">
    <text evidence="2 8">Belongs to the ABC-2 integral membrane protein family.</text>
</comment>
<keyword evidence="3 8" id="KW-0813">Transport</keyword>
<dbReference type="PRINTS" id="PR00164">
    <property type="entry name" value="ABC2TRNSPORT"/>
</dbReference>
<feature type="domain" description="ABC transmembrane type-2" evidence="9">
    <location>
        <begin position="139"/>
        <end position="369"/>
    </location>
</feature>
<dbReference type="Pfam" id="PF12698">
    <property type="entry name" value="ABC2_membrane_3"/>
    <property type="match status" value="1"/>
</dbReference>
<evidence type="ECO:0000256" key="8">
    <source>
        <dbReference type="RuleBase" id="RU361157"/>
    </source>
</evidence>
<feature type="transmembrane region" description="Helical" evidence="8">
    <location>
        <begin position="260"/>
        <end position="280"/>
    </location>
</feature>
<evidence type="ECO:0000256" key="3">
    <source>
        <dbReference type="ARBA" id="ARBA00022448"/>
    </source>
</evidence>
<dbReference type="InterPro" id="IPR013525">
    <property type="entry name" value="ABC2_TM"/>
</dbReference>
<comment type="caution">
    <text evidence="8">Lacks conserved residue(s) required for the propagation of feature annotation.</text>
</comment>
<dbReference type="GO" id="GO:0043190">
    <property type="term" value="C:ATP-binding cassette (ABC) transporter complex"/>
    <property type="evidence" value="ECO:0007669"/>
    <property type="project" value="InterPro"/>
</dbReference>
<accession>A0A1H7C8B9</accession>
<comment type="subcellular location">
    <subcellularLocation>
        <location evidence="1 8">Cell membrane</location>
        <topology evidence="1 8">Multi-pass membrane protein</topology>
    </subcellularLocation>
</comment>
<keyword evidence="11" id="KW-1185">Reference proteome</keyword>
<dbReference type="PROSITE" id="PS51012">
    <property type="entry name" value="ABC_TM2"/>
    <property type="match status" value="1"/>
</dbReference>
<evidence type="ECO:0000256" key="2">
    <source>
        <dbReference type="ARBA" id="ARBA00007783"/>
    </source>
</evidence>
<keyword evidence="6 8" id="KW-1133">Transmembrane helix</keyword>
<evidence type="ECO:0000256" key="4">
    <source>
        <dbReference type="ARBA" id="ARBA00022475"/>
    </source>
</evidence>
<feature type="transmembrane region" description="Helical" evidence="8">
    <location>
        <begin position="221"/>
        <end position="248"/>
    </location>
</feature>
<dbReference type="InterPro" id="IPR000412">
    <property type="entry name" value="ABC_2_transport"/>
</dbReference>
<dbReference type="STRING" id="84035.SAMN05660742_11984"/>
<reference evidence="10 11" key="1">
    <citation type="submission" date="2016-10" db="EMBL/GenBank/DDBJ databases">
        <authorList>
            <person name="de Groot N.N."/>
        </authorList>
    </citation>
    <scope>NUCLEOTIDE SEQUENCE [LARGE SCALE GENOMIC DNA]</scope>
    <source>
        <strain evidence="10 11">DSM 2179</strain>
    </source>
</reference>
<dbReference type="PANTHER" id="PTHR30294:SF44">
    <property type="entry name" value="MULTIDRUG ABC TRANSPORTER PERMEASE YBHR-RELATED"/>
    <property type="match status" value="1"/>
</dbReference>
<feature type="transmembrane region" description="Helical" evidence="8">
    <location>
        <begin position="287"/>
        <end position="305"/>
    </location>
</feature>
<dbReference type="Proteomes" id="UP000199662">
    <property type="component" value="Unassembled WGS sequence"/>
</dbReference>
<dbReference type="PANTHER" id="PTHR30294">
    <property type="entry name" value="MEMBRANE COMPONENT OF ABC TRANSPORTER YHHJ-RELATED"/>
    <property type="match status" value="1"/>
</dbReference>
<evidence type="ECO:0000256" key="1">
    <source>
        <dbReference type="ARBA" id="ARBA00004651"/>
    </source>
</evidence>
<proteinExistence type="inferred from homology"/>
<evidence type="ECO:0000313" key="11">
    <source>
        <dbReference type="Proteomes" id="UP000199662"/>
    </source>
</evidence>
<protein>
    <recommendedName>
        <fullName evidence="8">Transport permease protein</fullName>
    </recommendedName>
</protein>
<gene>
    <name evidence="10" type="ORF">SAMN05660742_11984</name>
</gene>
<dbReference type="AlphaFoldDB" id="A0A1H7C8B9"/>
<organism evidence="10 11">
    <name type="scientific">Propionispira arboris</name>
    <dbReference type="NCBI Taxonomy" id="84035"/>
    <lineage>
        <taxon>Bacteria</taxon>
        <taxon>Bacillati</taxon>
        <taxon>Bacillota</taxon>
        <taxon>Negativicutes</taxon>
        <taxon>Selenomonadales</taxon>
        <taxon>Selenomonadaceae</taxon>
        <taxon>Propionispira</taxon>
    </lineage>
</organism>
<keyword evidence="4 8" id="KW-1003">Cell membrane</keyword>
<dbReference type="InterPro" id="IPR051449">
    <property type="entry name" value="ABC-2_transporter_component"/>
</dbReference>
<evidence type="ECO:0000256" key="6">
    <source>
        <dbReference type="ARBA" id="ARBA00022989"/>
    </source>
</evidence>
<evidence type="ECO:0000259" key="9">
    <source>
        <dbReference type="PROSITE" id="PS51012"/>
    </source>
</evidence>
<name>A0A1H7C8B9_9FIRM</name>